<dbReference type="EMBL" id="AC079037">
    <property type="protein sequence ID" value="AAL34933.1"/>
    <property type="molecule type" value="Genomic_DNA"/>
</dbReference>
<accession>A0A5S6RA55</accession>
<dbReference type="SUPFAM" id="SSF56672">
    <property type="entry name" value="DNA/RNA polymerases"/>
    <property type="match status" value="1"/>
</dbReference>
<dbReference type="InterPro" id="IPR043502">
    <property type="entry name" value="DNA/RNA_pol_sf"/>
</dbReference>
<dbReference type="Pfam" id="PF07727">
    <property type="entry name" value="RVT_2"/>
    <property type="match status" value="1"/>
</dbReference>
<reference evidence="4" key="2">
    <citation type="journal article" date="2008" name="Nucleic Acids Res.">
        <title>The rice annotation project database (RAP-DB): 2008 update.</title>
        <authorList>
            <consortium name="The rice annotation project (RAP)"/>
        </authorList>
    </citation>
    <scope>GENOME REANNOTATION</scope>
    <source>
        <strain evidence="4">cv. Nipponbare</strain>
    </source>
</reference>
<evidence type="ECO:0000313" key="3">
    <source>
        <dbReference type="EMBL" id="AAL34933.1"/>
    </source>
</evidence>
<dbReference type="CDD" id="cd09272">
    <property type="entry name" value="RNase_HI_RT_Ty1"/>
    <property type="match status" value="1"/>
</dbReference>
<evidence type="ECO:0000256" key="1">
    <source>
        <dbReference type="SAM" id="MobiDB-lite"/>
    </source>
</evidence>
<dbReference type="PANTHER" id="PTHR11439">
    <property type="entry name" value="GAG-POL-RELATED RETROTRANSPOSON"/>
    <property type="match status" value="1"/>
</dbReference>
<sequence length="725" mass="80565">MSHSSGASDASSTSDEEPVPAPSTSVLQTVNIRSHVPVALDLDVSNYSQWRCSFESVLGKFGLEAHVQEPPALDLRTAEWRRADHCVVNWLHNSIAKNIFDVVYKPRASAFTVWSDIEGVFRDNAVQRSVYLETEFRSINQGDMTITQYTAKLKQLADGLRDINMPVSEPSQVLNLLRGLNTKFRSLRASIADRNPPHTFMTARSYLLLAEHPGKWVFKTKLHADGSLDKYKARWVVRGFNQCPGVDFGETFSPVVKPATIRTVLTLISSKQWPVHQLDVSNAFLHGHLQERVLCQQPTGFEDAARPADVCLLSRSLYGLRQAPRAWFKRFADHVTSLGFVQSRADPSLFVLRRGSDTAYLLLYVDDMILSASSSSLLQRIIDRLQAEFKVKDMGPLKYFLGIEVQRTADGFVLSQSKYATNVLERAGMANCKAVATPADAKPKLSSDEGPLFQDSSWYRSITGALQYLTLTRPDIAYAVQQVCLHMHAPREAHVTLLKRILRYIKGTAAFGLHLRASTSPTLTAFSDADWAGCPDTRRSTSGFCIFLGDSLISWSSKRQTTVSRSSAEAEYRGVANAVAECTWLRQLLGELHCRVPQATIAYCDNISSVYMSKNPVHHKRIKHIELDIHFVREKVALGELRVLPISSAHQFADVFTKGLPSSMFNEFRASLCVGDTTAATAGGCWRTASSDSRGALHAHDAHPAHDAQRSSLRSHRCTSVRPGD</sequence>
<protein>
    <submittedName>
        <fullName evidence="3">Gag-pol polyprotein</fullName>
    </submittedName>
</protein>
<evidence type="ECO:0000313" key="4">
    <source>
        <dbReference type="Proteomes" id="UP000000763"/>
    </source>
</evidence>
<name>A0A5S6RA55_ORYSJ</name>
<organism evidence="3 4">
    <name type="scientific">Oryza sativa subsp. japonica</name>
    <name type="common">Rice</name>
    <dbReference type="NCBI Taxonomy" id="39947"/>
    <lineage>
        <taxon>Eukaryota</taxon>
        <taxon>Viridiplantae</taxon>
        <taxon>Streptophyta</taxon>
        <taxon>Embryophyta</taxon>
        <taxon>Tracheophyta</taxon>
        <taxon>Spermatophyta</taxon>
        <taxon>Magnoliopsida</taxon>
        <taxon>Liliopsida</taxon>
        <taxon>Poales</taxon>
        <taxon>Poaceae</taxon>
        <taxon>BOP clade</taxon>
        <taxon>Oryzoideae</taxon>
        <taxon>Oryzeae</taxon>
        <taxon>Oryzinae</taxon>
        <taxon>Oryza</taxon>
        <taxon>Oryza sativa</taxon>
    </lineage>
</organism>
<dbReference type="Proteomes" id="UP000000763">
    <property type="component" value="Chromosome 10"/>
</dbReference>
<feature type="compositionally biased region" description="Basic and acidic residues" evidence="1">
    <location>
        <begin position="698"/>
        <end position="709"/>
    </location>
</feature>
<dbReference type="Pfam" id="PF14223">
    <property type="entry name" value="Retrotran_gag_2"/>
    <property type="match status" value="1"/>
</dbReference>
<gene>
    <name evidence="3" type="primary">OSJNBa0023I19.6</name>
</gene>
<feature type="region of interest" description="Disordered" evidence="1">
    <location>
        <begin position="1"/>
        <end position="24"/>
    </location>
</feature>
<evidence type="ECO:0000259" key="2">
    <source>
        <dbReference type="Pfam" id="PF07727"/>
    </source>
</evidence>
<reference evidence="4" key="1">
    <citation type="journal article" date="2005" name="Nature">
        <title>The map-based sequence of the rice genome.</title>
        <authorList>
            <consortium name="International rice genome sequencing project (IRGSP)"/>
            <person name="Matsumoto T."/>
            <person name="Wu J."/>
            <person name="Kanamori H."/>
            <person name="Katayose Y."/>
            <person name="Fujisawa M."/>
            <person name="Namiki N."/>
            <person name="Mizuno H."/>
            <person name="Yamamoto K."/>
            <person name="Antonio B.A."/>
            <person name="Baba T."/>
            <person name="Sakata K."/>
            <person name="Nagamura Y."/>
            <person name="Aoki H."/>
            <person name="Arikawa K."/>
            <person name="Arita K."/>
            <person name="Bito T."/>
            <person name="Chiden Y."/>
            <person name="Fujitsuka N."/>
            <person name="Fukunaka R."/>
            <person name="Hamada M."/>
            <person name="Harada C."/>
            <person name="Hayashi A."/>
            <person name="Hijishita S."/>
            <person name="Honda M."/>
            <person name="Hosokawa S."/>
            <person name="Ichikawa Y."/>
            <person name="Idonuma A."/>
            <person name="Iijima M."/>
            <person name="Ikeda M."/>
            <person name="Ikeno M."/>
            <person name="Ito K."/>
            <person name="Ito S."/>
            <person name="Ito T."/>
            <person name="Ito Y."/>
            <person name="Ito Y."/>
            <person name="Iwabuchi A."/>
            <person name="Kamiya K."/>
            <person name="Karasawa W."/>
            <person name="Kurita K."/>
            <person name="Katagiri S."/>
            <person name="Kikuta A."/>
            <person name="Kobayashi H."/>
            <person name="Kobayashi N."/>
            <person name="Machita K."/>
            <person name="Maehara T."/>
            <person name="Masukawa M."/>
            <person name="Mizubayashi T."/>
            <person name="Mukai Y."/>
            <person name="Nagasaki H."/>
            <person name="Nagata Y."/>
            <person name="Naito S."/>
            <person name="Nakashima M."/>
            <person name="Nakama Y."/>
            <person name="Nakamichi Y."/>
            <person name="Nakamura M."/>
            <person name="Meguro A."/>
            <person name="Negishi M."/>
            <person name="Ohta I."/>
            <person name="Ohta T."/>
            <person name="Okamoto M."/>
            <person name="Ono N."/>
            <person name="Saji S."/>
            <person name="Sakaguchi M."/>
            <person name="Sakai K."/>
            <person name="Shibata M."/>
            <person name="Shimokawa T."/>
            <person name="Song J."/>
            <person name="Takazaki Y."/>
            <person name="Terasawa K."/>
            <person name="Tsugane M."/>
            <person name="Tsuji K."/>
            <person name="Ueda S."/>
            <person name="Waki K."/>
            <person name="Yamagata H."/>
            <person name="Yamamoto M."/>
            <person name="Yamamoto S."/>
            <person name="Yamane H."/>
            <person name="Yoshiki S."/>
            <person name="Yoshihara R."/>
            <person name="Yukawa K."/>
            <person name="Zhong H."/>
            <person name="Yano M."/>
            <person name="Yuan Q."/>
            <person name="Ouyang S."/>
            <person name="Liu J."/>
            <person name="Jones K.M."/>
            <person name="Gansberger K."/>
            <person name="Moffat K."/>
            <person name="Hill J."/>
            <person name="Bera J."/>
            <person name="Fadrosh D."/>
            <person name="Jin S."/>
            <person name="Johri S."/>
            <person name="Kim M."/>
            <person name="Overton L."/>
            <person name="Reardon M."/>
            <person name="Tsitrin T."/>
            <person name="Vuong H."/>
            <person name="Weaver B."/>
            <person name="Ciecko A."/>
            <person name="Tallon L."/>
            <person name="Jackson J."/>
            <person name="Pai G."/>
            <person name="Aken S.V."/>
            <person name="Utterback T."/>
            <person name="Reidmuller S."/>
            <person name="Feldblyum T."/>
            <person name="Hsiao J."/>
            <person name="Zismann V."/>
            <person name="Iobst S."/>
            <person name="de Vazeille A.R."/>
            <person name="Buell C.R."/>
            <person name="Ying K."/>
            <person name="Li Y."/>
            <person name="Lu T."/>
            <person name="Huang Y."/>
            <person name="Zhao Q."/>
            <person name="Feng Q."/>
            <person name="Zhang L."/>
            <person name="Zhu J."/>
            <person name="Weng Q."/>
            <person name="Mu J."/>
            <person name="Lu Y."/>
            <person name="Fan D."/>
            <person name="Liu Y."/>
            <person name="Guan J."/>
            <person name="Zhang Y."/>
            <person name="Yu S."/>
            <person name="Liu X."/>
            <person name="Zhang Y."/>
            <person name="Hong G."/>
            <person name="Han B."/>
            <person name="Choisne N."/>
            <person name="Demange N."/>
            <person name="Orjeda G."/>
            <person name="Samain S."/>
            <person name="Cattolico L."/>
            <person name="Pelletier E."/>
            <person name="Couloux A."/>
            <person name="Segurens B."/>
            <person name="Wincker P."/>
            <person name="D'Hont A."/>
            <person name="Scarpelli C."/>
            <person name="Weissenbach J."/>
            <person name="Salanoubat M."/>
            <person name="Quetier F."/>
            <person name="Yu Y."/>
            <person name="Kim H.R."/>
            <person name="Rambo T."/>
            <person name="Currie J."/>
            <person name="Collura K."/>
            <person name="Luo M."/>
            <person name="Yang T."/>
            <person name="Ammiraju J.S.S."/>
            <person name="Engler F."/>
            <person name="Soderlund C."/>
            <person name="Wing R.A."/>
            <person name="Palmer L.E."/>
            <person name="de la Bastide M."/>
            <person name="Spiegel L."/>
            <person name="Nascimento L."/>
            <person name="Zutavern T."/>
            <person name="O'Shaughnessy A."/>
            <person name="Dike S."/>
            <person name="Dedhia N."/>
            <person name="Preston R."/>
            <person name="Balija V."/>
            <person name="McCombie W.R."/>
            <person name="Chow T."/>
            <person name="Chen H."/>
            <person name="Chung M."/>
            <person name="Chen C."/>
            <person name="Shaw J."/>
            <person name="Wu H."/>
            <person name="Hsiao K."/>
            <person name="Chao Y."/>
            <person name="Chu M."/>
            <person name="Cheng C."/>
            <person name="Hour A."/>
            <person name="Lee P."/>
            <person name="Lin S."/>
            <person name="Lin Y."/>
            <person name="Liou J."/>
            <person name="Liu S."/>
            <person name="Hsing Y."/>
            <person name="Raghuvanshi S."/>
            <person name="Mohanty A."/>
            <person name="Bharti A.K."/>
            <person name="Gaur A."/>
            <person name="Gupta V."/>
            <person name="Kumar D."/>
            <person name="Ravi V."/>
            <person name="Vij S."/>
            <person name="Kapur A."/>
            <person name="Khurana P."/>
            <person name="Khurana P."/>
            <person name="Khurana J.P."/>
            <person name="Tyagi A.K."/>
            <person name="Gaikwad K."/>
            <person name="Singh A."/>
            <person name="Dalal V."/>
            <person name="Srivastava S."/>
            <person name="Dixit A."/>
            <person name="Pal A.K."/>
            <person name="Ghazi I.A."/>
            <person name="Yadav M."/>
            <person name="Pandit A."/>
            <person name="Bhargava A."/>
            <person name="Sureshbabu K."/>
            <person name="Batra K."/>
            <person name="Sharma T.R."/>
            <person name="Mohapatra T."/>
            <person name="Singh N.K."/>
            <person name="Messing J."/>
            <person name="Nelson A.B."/>
            <person name="Fuks G."/>
            <person name="Kavchok S."/>
            <person name="Keizer G."/>
            <person name="Linton E."/>
            <person name="Llaca V."/>
            <person name="Song R."/>
            <person name="Tanyolac B."/>
            <person name="Young S."/>
            <person name="Ho-Il K."/>
            <person name="Hahn J.H."/>
            <person name="Sangsakoo G."/>
            <person name="Vanavichit A."/>
            <person name="de Mattos Luiz.A.T."/>
            <person name="Zimmer P.D."/>
            <person name="Malone G."/>
            <person name="Dellagostin O."/>
            <person name="de Oliveira A.C."/>
            <person name="Bevan M."/>
            <person name="Bancroft I."/>
            <person name="Minx P."/>
            <person name="Cordum H."/>
            <person name="Wilson R."/>
            <person name="Cheng Z."/>
            <person name="Jin W."/>
            <person name="Jiang J."/>
            <person name="Leong S.A."/>
            <person name="Iwama H."/>
            <person name="Gojobori T."/>
            <person name="Itoh T."/>
            <person name="Niimura Y."/>
            <person name="Fujii Y."/>
            <person name="Habara T."/>
            <person name="Sakai H."/>
            <person name="Sato Y."/>
            <person name="Wilson G."/>
            <person name="Kumar K."/>
            <person name="McCouch S."/>
            <person name="Juretic N."/>
            <person name="Hoen D."/>
            <person name="Wright S."/>
            <person name="Bruskiewich R."/>
            <person name="Bureau T."/>
            <person name="Miyao A."/>
            <person name="Hirochika H."/>
            <person name="Nishikawa T."/>
            <person name="Kadowaki K."/>
            <person name="Sugiura M."/>
            <person name="Burr B."/>
            <person name="Sasaki T."/>
        </authorList>
    </citation>
    <scope>NUCLEOTIDE SEQUENCE [LARGE SCALE GENOMIC DNA]</scope>
    <source>
        <strain evidence="4">cv. Nipponbare</strain>
    </source>
</reference>
<feature type="region of interest" description="Disordered" evidence="1">
    <location>
        <begin position="696"/>
        <end position="725"/>
    </location>
</feature>
<dbReference type="InterPro" id="IPR013103">
    <property type="entry name" value="RVT_2"/>
</dbReference>
<feature type="domain" description="Reverse transcriptase Ty1/copia-type" evidence="2">
    <location>
        <begin position="213"/>
        <end position="439"/>
    </location>
</feature>
<proteinExistence type="predicted"/>
<feature type="compositionally biased region" description="Low complexity" evidence="1">
    <location>
        <begin position="1"/>
        <end position="13"/>
    </location>
</feature>
<dbReference type="AlphaFoldDB" id="A0A5S6RA55"/>
<dbReference type="PANTHER" id="PTHR11439:SF524">
    <property type="entry name" value="RNA-DIRECTED DNA POLYMERASE, PROTEIN KINASE RLK-PELLE-DLSV FAMILY"/>
    <property type="match status" value="1"/>
</dbReference>